<accession>A0ABV0SCI4</accession>
<dbReference type="Gene3D" id="3.90.70.10">
    <property type="entry name" value="Cysteine proteinases"/>
    <property type="match status" value="1"/>
</dbReference>
<proteinExistence type="predicted"/>
<name>A0ABV0SCI4_9TELE</name>
<organism evidence="1 2">
    <name type="scientific">Xenoophorus captivus</name>
    <dbReference type="NCBI Taxonomy" id="1517983"/>
    <lineage>
        <taxon>Eukaryota</taxon>
        <taxon>Metazoa</taxon>
        <taxon>Chordata</taxon>
        <taxon>Craniata</taxon>
        <taxon>Vertebrata</taxon>
        <taxon>Euteleostomi</taxon>
        <taxon>Actinopterygii</taxon>
        <taxon>Neopterygii</taxon>
        <taxon>Teleostei</taxon>
        <taxon>Neoteleostei</taxon>
        <taxon>Acanthomorphata</taxon>
        <taxon>Ovalentaria</taxon>
        <taxon>Atherinomorphae</taxon>
        <taxon>Cyprinodontiformes</taxon>
        <taxon>Goodeidae</taxon>
        <taxon>Xenoophorus</taxon>
    </lineage>
</organism>
<gene>
    <name evidence="1" type="ORF">XENOCAPTIV_017777</name>
</gene>
<reference evidence="1 2" key="1">
    <citation type="submission" date="2021-06" db="EMBL/GenBank/DDBJ databases">
        <authorList>
            <person name="Palmer J.M."/>
        </authorList>
    </citation>
    <scope>NUCLEOTIDE SEQUENCE [LARGE SCALE GENOMIC DNA]</scope>
    <source>
        <strain evidence="1 2">XC_2019</strain>
        <tissue evidence="1">Muscle</tissue>
    </source>
</reference>
<dbReference type="InterPro" id="IPR038765">
    <property type="entry name" value="Papain-like_cys_pep_sf"/>
</dbReference>
<dbReference type="Proteomes" id="UP001434883">
    <property type="component" value="Unassembled WGS sequence"/>
</dbReference>
<dbReference type="SUPFAM" id="SSF54001">
    <property type="entry name" value="Cysteine proteinases"/>
    <property type="match status" value="1"/>
</dbReference>
<evidence type="ECO:0000313" key="2">
    <source>
        <dbReference type="Proteomes" id="UP001434883"/>
    </source>
</evidence>
<dbReference type="EMBL" id="JAHRIN010075991">
    <property type="protein sequence ID" value="MEQ2217647.1"/>
    <property type="molecule type" value="Genomic_DNA"/>
</dbReference>
<comment type="caution">
    <text evidence="1">The sequence shown here is derived from an EMBL/GenBank/DDBJ whole genome shotgun (WGS) entry which is preliminary data.</text>
</comment>
<keyword evidence="2" id="KW-1185">Reference proteome</keyword>
<sequence>NLHLKIQGPGFFSSDHHPSLHVSFHFLLQWCKFDDDVVSRCTKEEAIEHNYGGHDDDLSVRHCTNAYMLVYIRESKLSESDMVTEDQFCGHQGNDMYDEEKGFPQDQMRLWPMQARSNGTKRPAMLDYEADCNKSVRVSV</sequence>
<evidence type="ECO:0000313" key="1">
    <source>
        <dbReference type="EMBL" id="MEQ2217647.1"/>
    </source>
</evidence>
<feature type="non-terminal residue" evidence="1">
    <location>
        <position position="1"/>
    </location>
</feature>
<protein>
    <submittedName>
        <fullName evidence="1">Uncharacterized protein</fullName>
    </submittedName>
</protein>